<gene>
    <name evidence="2" type="ORF">FC96_GL002142</name>
</gene>
<evidence type="ECO:0000313" key="3">
    <source>
        <dbReference type="Proteomes" id="UP000050911"/>
    </source>
</evidence>
<feature type="domain" description="VTC" evidence="1">
    <location>
        <begin position="9"/>
        <end position="227"/>
    </location>
</feature>
<dbReference type="CDD" id="cd07750">
    <property type="entry name" value="PolyPPase_VTC_like"/>
    <property type="match status" value="1"/>
</dbReference>
<name>A0A0R1HWN7_9LACO</name>
<dbReference type="InterPro" id="IPR042267">
    <property type="entry name" value="VTC_sf"/>
</dbReference>
<dbReference type="AlphaFoldDB" id="A0A0R1HWN7"/>
<evidence type="ECO:0000259" key="1">
    <source>
        <dbReference type="Pfam" id="PF09359"/>
    </source>
</evidence>
<dbReference type="Proteomes" id="UP000050911">
    <property type="component" value="Unassembled WGS sequence"/>
</dbReference>
<dbReference type="Gene3D" id="3.20.100.30">
    <property type="entry name" value="VTC, catalytic tunnel domain"/>
    <property type="match status" value="1"/>
</dbReference>
<dbReference type="GO" id="GO:0006799">
    <property type="term" value="P:polyphosphate biosynthetic process"/>
    <property type="evidence" value="ECO:0007669"/>
    <property type="project" value="UniProtKB-ARBA"/>
</dbReference>
<dbReference type="STRING" id="1302272.FC96_GL002142"/>
<reference evidence="2 3" key="1">
    <citation type="journal article" date="2015" name="Genome Announc.">
        <title>Expanding the biotechnology potential of lactobacilli through comparative genomics of 213 strains and associated genera.</title>
        <authorList>
            <person name="Sun Z."/>
            <person name="Harris H.M."/>
            <person name="McCann A."/>
            <person name="Guo C."/>
            <person name="Argimon S."/>
            <person name="Zhang W."/>
            <person name="Yang X."/>
            <person name="Jeffery I.B."/>
            <person name="Cooney J.C."/>
            <person name="Kagawa T.F."/>
            <person name="Liu W."/>
            <person name="Song Y."/>
            <person name="Salvetti E."/>
            <person name="Wrobel A."/>
            <person name="Rasinkangas P."/>
            <person name="Parkhill J."/>
            <person name="Rea M.C."/>
            <person name="O'Sullivan O."/>
            <person name="Ritari J."/>
            <person name="Douillard F.P."/>
            <person name="Paul Ross R."/>
            <person name="Yang R."/>
            <person name="Briner A.E."/>
            <person name="Felis G.E."/>
            <person name="de Vos W.M."/>
            <person name="Barrangou R."/>
            <person name="Klaenhammer T.R."/>
            <person name="Caufield P.W."/>
            <person name="Cui Y."/>
            <person name="Zhang H."/>
            <person name="O'Toole P.W."/>
        </authorList>
    </citation>
    <scope>NUCLEOTIDE SEQUENCE [LARGE SCALE GENOMIC DNA]</scope>
    <source>
        <strain evidence="2 3">JCM 15530</strain>
    </source>
</reference>
<dbReference type="InterPro" id="IPR018966">
    <property type="entry name" value="VTC_domain"/>
</dbReference>
<accession>A0A0R1HWN7</accession>
<evidence type="ECO:0000313" key="2">
    <source>
        <dbReference type="EMBL" id="KRK47937.1"/>
    </source>
</evidence>
<dbReference type="RefSeq" id="WP_082593474.1">
    <property type="nucleotide sequence ID" value="NZ_AZCX01000005.1"/>
</dbReference>
<organism evidence="2 3">
    <name type="scientific">Secundilactobacillus kimchicus JCM 15530</name>
    <dbReference type="NCBI Taxonomy" id="1302272"/>
    <lineage>
        <taxon>Bacteria</taxon>
        <taxon>Bacillati</taxon>
        <taxon>Bacillota</taxon>
        <taxon>Bacilli</taxon>
        <taxon>Lactobacillales</taxon>
        <taxon>Lactobacillaceae</taxon>
        <taxon>Secundilactobacillus</taxon>
    </lineage>
</organism>
<dbReference type="Pfam" id="PF09359">
    <property type="entry name" value="VTC"/>
    <property type="match status" value="1"/>
</dbReference>
<keyword evidence="3" id="KW-1185">Reference proteome</keyword>
<comment type="caution">
    <text evidence="2">The sequence shown here is derived from an EMBL/GenBank/DDBJ whole genome shotgun (WGS) entry which is preliminary data.</text>
</comment>
<protein>
    <submittedName>
        <fullName evidence="2">SPX domain protein</fullName>
    </submittedName>
</protein>
<dbReference type="EMBL" id="AZCX01000005">
    <property type="protein sequence ID" value="KRK47937.1"/>
    <property type="molecule type" value="Genomic_DNA"/>
</dbReference>
<dbReference type="OrthoDB" id="185578at2"/>
<dbReference type="PATRIC" id="fig|1302272.5.peg.2190"/>
<proteinExistence type="predicted"/>
<sequence length="246" mass="29046">MALKRVFERREMKYLLSMADYLALRRLMGSHMQEDEYGRTAIMSLYFDTPDYQMIQSSMAGGDYKEKFRLRSYGTPGPEQPIFLELKKKIERVVYKRRISVPYRTIHQVISPGQIRVMDRPLTANEAQIQREIQWVFDRYQLEPKVLVVYDRIALFKADDAEFRVTFDFDVRYRTDDMTMADGSFGQPITADFDVIMEVKAMGAYPIWFSDIVNKLHLVRGRFSKYGYIYEHYISQGETNNVTEPV</sequence>